<dbReference type="InterPro" id="IPR023825">
    <property type="entry name" value="CRISPR-assoc_RAMP_BGP1436"/>
</dbReference>
<evidence type="ECO:0000313" key="2">
    <source>
        <dbReference type="EMBL" id="PHI12454.1"/>
    </source>
</evidence>
<dbReference type="GO" id="GO:0051607">
    <property type="term" value="P:defense response to virus"/>
    <property type="evidence" value="ECO:0007669"/>
    <property type="project" value="UniProtKB-KW"/>
</dbReference>
<reference evidence="2 3" key="2">
    <citation type="submission" date="2017-06" db="EMBL/GenBank/DDBJ databases">
        <title>Draft genome sequence of Fusobacterium nucleatum subsp. polymorphum KCOM 1330 (=ChDC F330).</title>
        <authorList>
            <person name="Kook J.-K."/>
            <person name="Park S.-N."/>
            <person name="Lim Y.K."/>
            <person name="Roh H."/>
        </authorList>
    </citation>
    <scope>NUCLEOTIDE SEQUENCE [LARGE SCALE GENOMIC DNA]</scope>
    <source>
        <strain evidence="2">KCOM 1330</strain>
        <strain evidence="3">KCOM 1330 (ChDC F330)</strain>
    </source>
</reference>
<dbReference type="NCBIfam" id="TIGR03986">
    <property type="entry name" value="TIGR03986 family CRISPR-associated RAMP protein"/>
    <property type="match status" value="1"/>
</dbReference>
<evidence type="ECO:0000313" key="3">
    <source>
        <dbReference type="Proteomes" id="UP000221852"/>
    </source>
</evidence>
<dbReference type="EMBL" id="NIRQ01000001">
    <property type="protein sequence ID" value="PHI12454.1"/>
    <property type="molecule type" value="Genomic_DNA"/>
</dbReference>
<dbReference type="Proteomes" id="UP000221852">
    <property type="component" value="Unassembled WGS sequence"/>
</dbReference>
<reference evidence="1 4" key="1">
    <citation type="submission" date="2017-06" db="EMBL/GenBank/DDBJ databases">
        <title>Draft genome sequence of Fusobacterium nucleatum subsp. polymorphum KCOM 1271 (=ChDC F305).</title>
        <authorList>
            <person name="Kook J.-K."/>
            <person name="Park S.-N."/>
            <person name="Lim Y.K."/>
            <person name="Roh H."/>
        </authorList>
    </citation>
    <scope>NUCLEOTIDE SEQUENCE [LARGE SCALE GENOMIC DNA]</scope>
    <source>
        <strain evidence="1">KCOM 1271</strain>
        <strain evidence="4">KCOM 1271 (ChDC F305)</strain>
    </source>
</reference>
<dbReference type="CDD" id="cd09726">
    <property type="entry name" value="RAMP_I_III"/>
    <property type="match status" value="1"/>
</dbReference>
<gene>
    <name evidence="1" type="ORF">CBG54_01695</name>
    <name evidence="2" type="ORF">CBG59_00940</name>
</gene>
<name>A0A2C6C7P0_FUSNP</name>
<dbReference type="RefSeq" id="WP_098973551.1">
    <property type="nucleotide sequence ID" value="NZ_CP077115.1"/>
</dbReference>
<organism evidence="2 3">
    <name type="scientific">Fusobacterium nucleatum subsp. polymorphum</name>
    <name type="common">Fusobacterium polymorphum</name>
    <dbReference type="NCBI Taxonomy" id="76857"/>
    <lineage>
        <taxon>Bacteria</taxon>
        <taxon>Fusobacteriati</taxon>
        <taxon>Fusobacteriota</taxon>
        <taxon>Fusobacteriia</taxon>
        <taxon>Fusobacteriales</taxon>
        <taxon>Fusobacteriaceae</taxon>
        <taxon>Fusobacterium</taxon>
    </lineage>
</organism>
<sequence>MAGKTAKIIEVNETEKYFKLEKVDKNFPITKKFKSFNLKVGDSIEYDIKGPNLEILRKVDVDFEKSQDKGVKKGFNSPKKEEKLSIFDYPYNFVSLGEVKEIKREKRVKGNHSGKIKCSLKNLTPIFIGNKTDEKEERTLTLKVEDNEKYVIPASTLKGELRNIIEVLTTSCIKNVEEERLDYRGKAGGKTNVFGIIKKFPTANDDGIIIEADKVKVNRKKVLSNYKPGFYPVKVANNLLVKDYIKRAKLKPNYKKGEDDPNAINSTNEFSKVQQGGTINAVLWVSSFIPNKKYEKLLIPNEKHYSFTKSDYEDLLYLIKQRKEAEEKKPPKDREDFYIDELKEGDTIIFEVNEKGRIENFSFSEIPRLRYKMSPLDLIPEDFHPCTSEELCFACRIFGTIGDHTENKNGEKKQEKITSMSSKIFISDALSINNKSKELEKKLILKSLGEPHPSLTRFYLDNNGTYDKNFKIRGRKFYWHHQDKIGAGKNYTNYLKTISDPTPSTTNSTIWFLEPEQNFEFEVAFKNLTDDELGILIYSLELEQDLLHKFGKAKAFGLGSCEIKITDCLLESPERYSSFLKVYEKLDKEKYLKIAKEKYKLDTTERKEIKELKAILKSTNNLDFKKSSYPEEEGKLPGVNTVNWFMNHKGCVLPTILDYLKKK</sequence>
<evidence type="ECO:0000313" key="4">
    <source>
        <dbReference type="Proteomes" id="UP000224182"/>
    </source>
</evidence>
<evidence type="ECO:0000313" key="1">
    <source>
        <dbReference type="EMBL" id="PHI05856.1"/>
    </source>
</evidence>
<dbReference type="InterPro" id="IPR052216">
    <property type="entry name" value="CRISPR_Csm3_endoribonuclease"/>
</dbReference>
<comment type="caution">
    <text evidence="2">The sequence shown here is derived from an EMBL/GenBank/DDBJ whole genome shotgun (WGS) entry which is preliminary data.</text>
</comment>
<proteinExistence type="predicted"/>
<protein>
    <submittedName>
        <fullName evidence="2">CRISPR-associated RAMP family protein</fullName>
    </submittedName>
</protein>
<dbReference type="PANTHER" id="PTHR35579:SF3">
    <property type="entry name" value="CRISPR SYSTEM CMS ENDORIBONUCLEASE CSM3"/>
    <property type="match status" value="1"/>
</dbReference>
<dbReference type="PANTHER" id="PTHR35579">
    <property type="entry name" value="CRISPR SYSTEM CMS ENDORIBONUCLEASE CSM3"/>
    <property type="match status" value="1"/>
</dbReference>
<dbReference type="AlphaFoldDB" id="A0A2C6C7P0"/>
<dbReference type="EMBL" id="NIRN01000001">
    <property type="protein sequence ID" value="PHI05856.1"/>
    <property type="molecule type" value="Genomic_DNA"/>
</dbReference>
<dbReference type="Proteomes" id="UP000224182">
    <property type="component" value="Unassembled WGS sequence"/>
</dbReference>
<accession>A0A2C6C7P0</accession>